<dbReference type="Pfam" id="PF12520">
    <property type="entry name" value="DUF3723"/>
    <property type="match status" value="1"/>
</dbReference>
<dbReference type="STRING" id="5098.A0A507QKR5"/>
<proteinExistence type="predicted"/>
<accession>A0A507QKR5</accession>
<gene>
    <name evidence="1" type="ORF">MPDQ_005277</name>
</gene>
<dbReference type="EMBL" id="VIFY01000368">
    <property type="protein sequence ID" value="TQB67547.1"/>
    <property type="molecule type" value="Genomic_DNA"/>
</dbReference>
<dbReference type="AlphaFoldDB" id="A0A507QKR5"/>
<evidence type="ECO:0000313" key="1">
    <source>
        <dbReference type="EMBL" id="TQB67547.1"/>
    </source>
</evidence>
<dbReference type="InterPro" id="IPR022198">
    <property type="entry name" value="DUF3723"/>
</dbReference>
<evidence type="ECO:0000313" key="2">
    <source>
        <dbReference type="Proteomes" id="UP000319663"/>
    </source>
</evidence>
<reference evidence="1 2" key="1">
    <citation type="submission" date="2019-06" db="EMBL/GenBank/DDBJ databases">
        <title>Wine fermentation using esterase from Monascus purpureus.</title>
        <authorList>
            <person name="Geng C."/>
            <person name="Zhang Y."/>
        </authorList>
    </citation>
    <scope>NUCLEOTIDE SEQUENCE [LARGE SCALE GENOMIC DNA]</scope>
    <source>
        <strain evidence="1">HQ1</strain>
    </source>
</reference>
<comment type="caution">
    <text evidence="1">The sequence shown here is derived from an EMBL/GenBank/DDBJ whole genome shotgun (WGS) entry which is preliminary data.</text>
</comment>
<keyword evidence="2" id="KW-1185">Reference proteome</keyword>
<sequence>MEIPQFTPRETQLAAEKRLKFQGTTKVDLHQIHFDPHSHWQLDQRNVDCLWMIFQEEQCQNLTLKHHIPAMSPDHIWKMPYLSFPPGQLQGLHSQYQIAAGLEVLSPAFHWWAINIYSDDIGDDLQTTLIEEYSNEKPPSDGEIYHKIRQYASDGNPHGELRWRARLCSSHQTRLDSLLKNTRLQHAFDG</sequence>
<protein>
    <submittedName>
        <fullName evidence="1">Uncharacterized protein</fullName>
    </submittedName>
</protein>
<dbReference type="Proteomes" id="UP000319663">
    <property type="component" value="Unassembled WGS sequence"/>
</dbReference>
<name>A0A507QKR5_MONPU</name>
<feature type="non-terminal residue" evidence="1">
    <location>
        <position position="190"/>
    </location>
</feature>
<organism evidence="1 2">
    <name type="scientific">Monascus purpureus</name>
    <name type="common">Red mold</name>
    <name type="synonym">Monascus anka</name>
    <dbReference type="NCBI Taxonomy" id="5098"/>
    <lineage>
        <taxon>Eukaryota</taxon>
        <taxon>Fungi</taxon>
        <taxon>Dikarya</taxon>
        <taxon>Ascomycota</taxon>
        <taxon>Pezizomycotina</taxon>
        <taxon>Eurotiomycetes</taxon>
        <taxon>Eurotiomycetidae</taxon>
        <taxon>Eurotiales</taxon>
        <taxon>Aspergillaceae</taxon>
        <taxon>Monascus</taxon>
    </lineage>
</organism>